<keyword evidence="3" id="KW-0238">DNA-binding</keyword>
<keyword evidence="5" id="KW-0539">Nucleus</keyword>
<evidence type="ECO:0000313" key="9">
    <source>
        <dbReference type="WBParaSite" id="TCONS_00008232.p1"/>
    </source>
</evidence>
<comment type="subcellular location">
    <subcellularLocation>
        <location evidence="1">Nucleus</location>
    </subcellularLocation>
</comment>
<dbReference type="Pfam" id="PF00010">
    <property type="entry name" value="HLH"/>
    <property type="match status" value="1"/>
</dbReference>
<dbReference type="GO" id="GO:0000785">
    <property type="term" value="C:chromatin"/>
    <property type="evidence" value="ECO:0007669"/>
    <property type="project" value="TreeGrafter"/>
</dbReference>
<dbReference type="SMART" id="SM00353">
    <property type="entry name" value="HLH"/>
    <property type="match status" value="1"/>
</dbReference>
<accession>A0AAF5I0V0</accession>
<dbReference type="PANTHER" id="PTHR11793:SF13">
    <property type="entry name" value="PROTEIN DAUGHTERLESS"/>
    <property type="match status" value="1"/>
</dbReference>
<dbReference type="AlphaFoldDB" id="A0AAF5I0V0"/>
<dbReference type="GO" id="GO:0000978">
    <property type="term" value="F:RNA polymerase II cis-regulatory region sequence-specific DNA binding"/>
    <property type="evidence" value="ECO:0007669"/>
    <property type="project" value="TreeGrafter"/>
</dbReference>
<evidence type="ECO:0000259" key="7">
    <source>
        <dbReference type="PROSITE" id="PS50888"/>
    </source>
</evidence>
<keyword evidence="2" id="KW-0805">Transcription regulation</keyword>
<dbReference type="GO" id="GO:0005667">
    <property type="term" value="C:transcription regulator complex"/>
    <property type="evidence" value="ECO:0007669"/>
    <property type="project" value="TreeGrafter"/>
</dbReference>
<dbReference type="InterPro" id="IPR036638">
    <property type="entry name" value="HLH_DNA-bd_sf"/>
</dbReference>
<protein>
    <recommendedName>
        <fullName evidence="7">BHLH domain-containing protein</fullName>
    </recommendedName>
</protein>
<dbReference type="SUPFAM" id="SSF47459">
    <property type="entry name" value="HLH, helix-loop-helix DNA-binding domain"/>
    <property type="match status" value="1"/>
</dbReference>
<evidence type="ECO:0000256" key="6">
    <source>
        <dbReference type="SAM" id="MobiDB-lite"/>
    </source>
</evidence>
<dbReference type="GO" id="GO:0046983">
    <property type="term" value="F:protein dimerization activity"/>
    <property type="evidence" value="ECO:0007669"/>
    <property type="project" value="InterPro"/>
</dbReference>
<feature type="domain" description="BHLH" evidence="7">
    <location>
        <begin position="363"/>
        <end position="418"/>
    </location>
</feature>
<evidence type="ECO:0000256" key="1">
    <source>
        <dbReference type="ARBA" id="ARBA00004123"/>
    </source>
</evidence>
<feature type="compositionally biased region" description="Polar residues" evidence="6">
    <location>
        <begin position="168"/>
        <end position="182"/>
    </location>
</feature>
<evidence type="ECO:0000256" key="5">
    <source>
        <dbReference type="ARBA" id="ARBA00023242"/>
    </source>
</evidence>
<reference evidence="9" key="1">
    <citation type="submission" date="2024-02" db="UniProtKB">
        <authorList>
            <consortium name="WormBaseParasite"/>
        </authorList>
    </citation>
    <scope>IDENTIFICATION</scope>
</reference>
<feature type="region of interest" description="Disordered" evidence="6">
    <location>
        <begin position="299"/>
        <end position="369"/>
    </location>
</feature>
<evidence type="ECO:0000256" key="2">
    <source>
        <dbReference type="ARBA" id="ARBA00023015"/>
    </source>
</evidence>
<dbReference type="GO" id="GO:0005634">
    <property type="term" value="C:nucleus"/>
    <property type="evidence" value="ECO:0007669"/>
    <property type="project" value="UniProtKB-SubCell"/>
</dbReference>
<feature type="region of interest" description="Disordered" evidence="6">
    <location>
        <begin position="1"/>
        <end position="33"/>
    </location>
</feature>
<name>A0AAF5I0V0_STRER</name>
<evidence type="ECO:0000313" key="8">
    <source>
        <dbReference type="Proteomes" id="UP000035681"/>
    </source>
</evidence>
<sequence length="484" mass="52782">MSIAVTTTVSTALPQNSNTNTSPSTINSRSPINGVSTPLIPSVVVPSSTYSSYPGIDMNYQGNSIPDPSHYYWGNQHPITGVYPPIHTPYPNPMVNMNGINNDVYSRGNVTNSVPQVSSPAYPQTMQPPTTASNGNGGSGGGGNDSTEVVEIGKIYDNNSENSNSYSTLPNNHYSNSSTTPGQIPAPTPTYNHYHIPTTSDKSTINNLLELSSCHSQSLQSPVYSFPQSNIENINGVPTKPEALTSIHNQLNNPHNFYQPPHPSLQNLPTSDILSSQIPGDIYNIPSVNQSQSLHHQDILSNGYPPIPSSDYTNSIPSMHGMNISPNNHNVTGRTSSRSNRRLKSEVKDSDDDGKSSDDKELDRRSANNARERIRVRDINSAFKELGRMCAQHLNQTNDKAQTKLNVLHQAVSVITQLEEQVRSRNLNPKAAAIMKKREEEQKLMNSMSGIQNVAPQNAFAPHQMNGVDGDVKSQLQSNVSAYR</sequence>
<evidence type="ECO:0000256" key="4">
    <source>
        <dbReference type="ARBA" id="ARBA00023163"/>
    </source>
</evidence>
<dbReference type="PANTHER" id="PTHR11793">
    <property type="entry name" value="BASIC HELIX-LOOP-HELIX TRANSCRIPTION FACTOR"/>
    <property type="match status" value="1"/>
</dbReference>
<evidence type="ECO:0000256" key="3">
    <source>
        <dbReference type="ARBA" id="ARBA00023125"/>
    </source>
</evidence>
<feature type="compositionally biased region" description="Polar residues" evidence="6">
    <location>
        <begin position="324"/>
        <end position="338"/>
    </location>
</feature>
<dbReference type="GO" id="GO:0000981">
    <property type="term" value="F:DNA-binding transcription factor activity, RNA polymerase II-specific"/>
    <property type="evidence" value="ECO:0007669"/>
    <property type="project" value="TreeGrafter"/>
</dbReference>
<keyword evidence="4" id="KW-0804">Transcription</keyword>
<feature type="compositionally biased region" description="Gly residues" evidence="6">
    <location>
        <begin position="135"/>
        <end position="144"/>
    </location>
</feature>
<dbReference type="Proteomes" id="UP000035681">
    <property type="component" value="Unplaced"/>
</dbReference>
<feature type="compositionally biased region" description="Polar residues" evidence="6">
    <location>
        <begin position="112"/>
        <end position="132"/>
    </location>
</feature>
<dbReference type="InterPro" id="IPR011598">
    <property type="entry name" value="bHLH_dom"/>
</dbReference>
<feature type="compositionally biased region" description="Low complexity" evidence="6">
    <location>
        <begin position="16"/>
        <end position="33"/>
    </location>
</feature>
<feature type="compositionally biased region" description="Low complexity" evidence="6">
    <location>
        <begin position="158"/>
        <end position="167"/>
    </location>
</feature>
<feature type="compositionally biased region" description="Basic and acidic residues" evidence="6">
    <location>
        <begin position="343"/>
        <end position="369"/>
    </location>
</feature>
<feature type="compositionally biased region" description="Polar residues" evidence="6">
    <location>
        <begin position="1"/>
        <end position="15"/>
    </location>
</feature>
<dbReference type="PROSITE" id="PS50888">
    <property type="entry name" value="BHLH"/>
    <property type="match status" value="1"/>
</dbReference>
<proteinExistence type="predicted"/>
<keyword evidence="8" id="KW-1185">Reference proteome</keyword>
<feature type="region of interest" description="Disordered" evidence="6">
    <location>
        <begin position="112"/>
        <end position="182"/>
    </location>
</feature>
<dbReference type="Gene3D" id="4.10.280.10">
    <property type="entry name" value="Helix-loop-helix DNA-binding domain"/>
    <property type="match status" value="1"/>
</dbReference>
<dbReference type="InterPro" id="IPR051098">
    <property type="entry name" value="NeuroDiff_E-box_TFs"/>
</dbReference>
<organism evidence="8 9">
    <name type="scientific">Strongyloides stercoralis</name>
    <name type="common">Threadworm</name>
    <dbReference type="NCBI Taxonomy" id="6248"/>
    <lineage>
        <taxon>Eukaryota</taxon>
        <taxon>Metazoa</taxon>
        <taxon>Ecdysozoa</taxon>
        <taxon>Nematoda</taxon>
        <taxon>Chromadorea</taxon>
        <taxon>Rhabditida</taxon>
        <taxon>Tylenchina</taxon>
        <taxon>Panagrolaimomorpha</taxon>
        <taxon>Strongyloidoidea</taxon>
        <taxon>Strongyloididae</taxon>
        <taxon>Strongyloides</taxon>
    </lineage>
</organism>
<dbReference type="WBParaSite" id="TCONS_00008232.p1">
    <property type="protein sequence ID" value="TCONS_00008232.p1"/>
    <property type="gene ID" value="XLOC_006196"/>
</dbReference>